<dbReference type="RefSeq" id="WP_284299450.1">
    <property type="nucleotide sequence ID" value="NZ_BSVA01000001.1"/>
</dbReference>
<proteinExistence type="predicted"/>
<evidence type="ECO:0008006" key="3">
    <source>
        <dbReference type="Google" id="ProtNLM"/>
    </source>
</evidence>
<keyword evidence="2" id="KW-1185">Reference proteome</keyword>
<evidence type="ECO:0000313" key="2">
    <source>
        <dbReference type="Proteomes" id="UP001157069"/>
    </source>
</evidence>
<dbReference type="Gene3D" id="3.40.960.10">
    <property type="entry name" value="VSR Endonuclease"/>
    <property type="match status" value="1"/>
</dbReference>
<name>A0ABQ6JWW5_9MICO</name>
<organism evidence="1 2">
    <name type="scientific">Homoserinibacter gongjuensis</name>
    <dbReference type="NCBI Taxonomy" id="1162968"/>
    <lineage>
        <taxon>Bacteria</taxon>
        <taxon>Bacillati</taxon>
        <taxon>Actinomycetota</taxon>
        <taxon>Actinomycetes</taxon>
        <taxon>Micrococcales</taxon>
        <taxon>Microbacteriaceae</taxon>
        <taxon>Homoserinibacter</taxon>
    </lineage>
</organism>
<reference evidence="2" key="1">
    <citation type="journal article" date="2019" name="Int. J. Syst. Evol. Microbiol.">
        <title>The Global Catalogue of Microorganisms (GCM) 10K type strain sequencing project: providing services to taxonomists for standard genome sequencing and annotation.</title>
        <authorList>
            <consortium name="The Broad Institute Genomics Platform"/>
            <consortium name="The Broad Institute Genome Sequencing Center for Infectious Disease"/>
            <person name="Wu L."/>
            <person name="Ma J."/>
        </authorList>
    </citation>
    <scope>NUCLEOTIDE SEQUENCE [LARGE SCALE GENOMIC DNA]</scope>
    <source>
        <strain evidence="2">NBRC 108755</strain>
    </source>
</reference>
<evidence type="ECO:0000313" key="1">
    <source>
        <dbReference type="EMBL" id="GMA91217.1"/>
    </source>
</evidence>
<accession>A0ABQ6JWW5</accession>
<protein>
    <recommendedName>
        <fullName evidence="3">DUF559 domain-containing protein</fullName>
    </recommendedName>
</protein>
<sequence>MVVWGMPRSPGELPAALDDSFSYSLARQAGVSARRLRARDLDAPFYGVRRRRADAPPGRADDAPLARDRAMRARVIRDARSYAAVMSPGAFFAGRTAAVLLGLPAPHGAELEVGVFAPRRAPRGRGIRGRALNAAYVDVQVRDDLRVASPASAWTMLGSEMSERDLVRLGDAIVRVPRDDRGVPRPEWRLATLDELRAAVDIGRRPGTARLRRALARVRVGSMSPLETDVRLNAEDAGLPEPELDVEIRSVGGRLRGIADMRYPRFRVLIEVEGDHHRTDRRQWARDIEKQAAYAAEGYETVRLTGIQVRQHPERGVTLVRDALLRGGWVPGSR</sequence>
<dbReference type="EMBL" id="BSVA01000001">
    <property type="protein sequence ID" value="GMA91217.1"/>
    <property type="molecule type" value="Genomic_DNA"/>
</dbReference>
<comment type="caution">
    <text evidence="1">The sequence shown here is derived from an EMBL/GenBank/DDBJ whole genome shotgun (WGS) entry which is preliminary data.</text>
</comment>
<gene>
    <name evidence="1" type="ORF">GCM10025869_17460</name>
</gene>
<dbReference type="Proteomes" id="UP001157069">
    <property type="component" value="Unassembled WGS sequence"/>
</dbReference>